<feature type="transmembrane region" description="Helical" evidence="1">
    <location>
        <begin position="43"/>
        <end position="62"/>
    </location>
</feature>
<accession>A0A1F7TME4</accession>
<gene>
    <name evidence="2" type="ORF">A2856_03000</name>
</gene>
<keyword evidence="1" id="KW-0812">Transmembrane</keyword>
<evidence type="ECO:0000313" key="3">
    <source>
        <dbReference type="Proteomes" id="UP000177885"/>
    </source>
</evidence>
<dbReference type="STRING" id="1802385.A2856_03000"/>
<evidence type="ECO:0000256" key="1">
    <source>
        <dbReference type="SAM" id="Phobius"/>
    </source>
</evidence>
<keyword evidence="1" id="KW-0472">Membrane</keyword>
<dbReference type="EMBL" id="MGDT01000006">
    <property type="protein sequence ID" value="OGL66707.1"/>
    <property type="molecule type" value="Genomic_DNA"/>
</dbReference>
<reference evidence="2 3" key="1">
    <citation type="journal article" date="2016" name="Nat. Commun.">
        <title>Thousands of microbial genomes shed light on interconnected biogeochemical processes in an aquifer system.</title>
        <authorList>
            <person name="Anantharaman K."/>
            <person name="Brown C.T."/>
            <person name="Hug L.A."/>
            <person name="Sharon I."/>
            <person name="Castelle C.J."/>
            <person name="Probst A.J."/>
            <person name="Thomas B.C."/>
            <person name="Singh A."/>
            <person name="Wilkins M.J."/>
            <person name="Karaoz U."/>
            <person name="Brodie E.L."/>
            <person name="Williams K.H."/>
            <person name="Hubbard S.S."/>
            <person name="Banfield J.F."/>
        </authorList>
    </citation>
    <scope>NUCLEOTIDE SEQUENCE [LARGE SCALE GENOMIC DNA]</scope>
</reference>
<keyword evidence="1" id="KW-1133">Transmembrane helix</keyword>
<sequence>MPPKQAKSGKPASRKASDTDVFALDRPDVPASHMHSLKLYRRIALSFVLIMAAVLCVVLYVSTVEARIKVKPIGETVKADLLLDVVKTPSRENEIRGRVLTGSISRTENFKPSGQGQKEVVGTSRGTVTLTNKTGSSQTLVKTTRLLTPDGKLFRIDTQVIVPAGGSVDAPAYADQTGGTFDIASGVKFTVPGLPVSMQSVIYAESKSAFTGGKRLVSVISKEDIDRAVEELKGKLEAEEKGVLREQAGTVFTGESFSAEVTDKKVSVEAGTEADGFDVTLTVKLVGVFYDRQGAASMAERKLYEQLKPGREFRNVNLEALQTLVEKVDAAGEKSTVKVYLDGFSVPSTNSSALAPSRFTGKRAEEIRKILVDEGVAEDVTVEFFPFFISKAPRLPDHVIVEVE</sequence>
<name>A0A1F7TME4_9BACT</name>
<protein>
    <recommendedName>
        <fullName evidence="4">Baseplate protein J-like domain-containing protein</fullName>
    </recommendedName>
</protein>
<comment type="caution">
    <text evidence="2">The sequence shown here is derived from an EMBL/GenBank/DDBJ whole genome shotgun (WGS) entry which is preliminary data.</text>
</comment>
<dbReference type="AlphaFoldDB" id="A0A1F7TME4"/>
<dbReference type="Proteomes" id="UP000177885">
    <property type="component" value="Unassembled WGS sequence"/>
</dbReference>
<evidence type="ECO:0000313" key="2">
    <source>
        <dbReference type="EMBL" id="OGL66707.1"/>
    </source>
</evidence>
<proteinExistence type="predicted"/>
<evidence type="ECO:0008006" key="4">
    <source>
        <dbReference type="Google" id="ProtNLM"/>
    </source>
</evidence>
<organism evidence="2 3">
    <name type="scientific">Candidatus Uhrbacteria bacterium RIFCSPHIGHO2_01_FULL_63_20</name>
    <dbReference type="NCBI Taxonomy" id="1802385"/>
    <lineage>
        <taxon>Bacteria</taxon>
        <taxon>Candidatus Uhriibacteriota</taxon>
    </lineage>
</organism>